<evidence type="ECO:0000259" key="6">
    <source>
        <dbReference type="Pfam" id="PF03466"/>
    </source>
</evidence>
<keyword evidence="3" id="KW-0238">DNA-binding</keyword>
<protein>
    <submittedName>
        <fullName evidence="7">LysR family transcriptional regulator substrate-binding protein</fullName>
    </submittedName>
</protein>
<dbReference type="Pfam" id="PF03466">
    <property type="entry name" value="LysR_substrate"/>
    <property type="match status" value="1"/>
</dbReference>
<keyword evidence="2" id="KW-0805">Transcription regulation</keyword>
<evidence type="ECO:0000256" key="3">
    <source>
        <dbReference type="ARBA" id="ARBA00023125"/>
    </source>
</evidence>
<accession>A0ABU2MXB2</accession>
<dbReference type="RefSeq" id="WP_311707416.1">
    <property type="nucleotide sequence ID" value="NZ_JAVREL010000019.1"/>
</dbReference>
<feature type="compositionally biased region" description="Gly residues" evidence="5">
    <location>
        <begin position="197"/>
        <end position="209"/>
    </location>
</feature>
<feature type="compositionally biased region" description="Low complexity" evidence="5">
    <location>
        <begin position="181"/>
        <end position="196"/>
    </location>
</feature>
<evidence type="ECO:0000256" key="4">
    <source>
        <dbReference type="ARBA" id="ARBA00023163"/>
    </source>
</evidence>
<dbReference type="InterPro" id="IPR005119">
    <property type="entry name" value="LysR_subst-bd"/>
</dbReference>
<keyword evidence="4" id="KW-0804">Transcription</keyword>
<dbReference type="CDD" id="cd05466">
    <property type="entry name" value="PBP2_LTTR_substrate"/>
    <property type="match status" value="1"/>
</dbReference>
<evidence type="ECO:0000256" key="5">
    <source>
        <dbReference type="SAM" id="MobiDB-lite"/>
    </source>
</evidence>
<dbReference type="Gene3D" id="3.40.190.10">
    <property type="entry name" value="Periplasmic binding protein-like II"/>
    <property type="match status" value="2"/>
</dbReference>
<dbReference type="EMBL" id="JAVREL010000019">
    <property type="protein sequence ID" value="MDT0346296.1"/>
    <property type="molecule type" value="Genomic_DNA"/>
</dbReference>
<organism evidence="7 8">
    <name type="scientific">Streptomyces litchfieldiae</name>
    <dbReference type="NCBI Taxonomy" id="3075543"/>
    <lineage>
        <taxon>Bacteria</taxon>
        <taxon>Bacillati</taxon>
        <taxon>Actinomycetota</taxon>
        <taxon>Actinomycetes</taxon>
        <taxon>Kitasatosporales</taxon>
        <taxon>Streptomycetaceae</taxon>
        <taxon>Streptomyces</taxon>
    </lineage>
</organism>
<dbReference type="SUPFAM" id="SSF53850">
    <property type="entry name" value="Periplasmic binding protein-like II"/>
    <property type="match status" value="1"/>
</dbReference>
<keyword evidence="8" id="KW-1185">Reference proteome</keyword>
<gene>
    <name evidence="7" type="ORF">RM590_27460</name>
</gene>
<evidence type="ECO:0000313" key="8">
    <source>
        <dbReference type="Proteomes" id="UP001183246"/>
    </source>
</evidence>
<feature type="region of interest" description="Disordered" evidence="5">
    <location>
        <begin position="177"/>
        <end position="227"/>
    </location>
</feature>
<comment type="caution">
    <text evidence="7">The sequence shown here is derived from an EMBL/GenBank/DDBJ whole genome shotgun (WGS) entry which is preliminary data.</text>
</comment>
<name>A0ABU2MXB2_9ACTN</name>
<dbReference type="PANTHER" id="PTHR30346">
    <property type="entry name" value="TRANSCRIPTIONAL DUAL REGULATOR HCAR-RELATED"/>
    <property type="match status" value="1"/>
</dbReference>
<feature type="domain" description="LysR substrate-binding" evidence="6">
    <location>
        <begin position="16"/>
        <end position="186"/>
    </location>
</feature>
<evidence type="ECO:0000256" key="1">
    <source>
        <dbReference type="ARBA" id="ARBA00009437"/>
    </source>
</evidence>
<dbReference type="PANTHER" id="PTHR30346:SF28">
    <property type="entry name" value="HTH-TYPE TRANSCRIPTIONAL REGULATOR CYNR"/>
    <property type="match status" value="1"/>
</dbReference>
<evidence type="ECO:0000256" key="2">
    <source>
        <dbReference type="ARBA" id="ARBA00023015"/>
    </source>
</evidence>
<sequence>MRHFDLVRTEVAAAAGEVTGELRLASLPTATGPLLAPLIGEFTGHHPRVRVRLLEGFDRDVRAWLERGAVEAGVVTLPAPGLDTVELGSDEMLALLPAAHPLAAAPAVTLAELAREPFILSTGGCRSLIRHATREAGVELDVAFEAGELSAIVGMVDSGLGVSIVPSLGRDTWQGRGRVGRGPAAAPAAAPHAGAGLRAGPGGRRGGGRPVTRGAGVPPPGDALTGDRRYVNAVGRGTSWG</sequence>
<dbReference type="Proteomes" id="UP001183246">
    <property type="component" value="Unassembled WGS sequence"/>
</dbReference>
<comment type="similarity">
    <text evidence="1">Belongs to the LysR transcriptional regulatory family.</text>
</comment>
<reference evidence="8" key="1">
    <citation type="submission" date="2023-07" db="EMBL/GenBank/DDBJ databases">
        <title>30 novel species of actinomycetes from the DSMZ collection.</title>
        <authorList>
            <person name="Nouioui I."/>
        </authorList>
    </citation>
    <scope>NUCLEOTIDE SEQUENCE [LARGE SCALE GENOMIC DNA]</scope>
    <source>
        <strain evidence="8">DSM 44938</strain>
    </source>
</reference>
<proteinExistence type="inferred from homology"/>
<evidence type="ECO:0000313" key="7">
    <source>
        <dbReference type="EMBL" id="MDT0346296.1"/>
    </source>
</evidence>